<dbReference type="Gramene" id="OQU78114">
    <property type="protein sequence ID" value="OQU78114"/>
    <property type="gene ID" value="SORBI_3009G157050"/>
</dbReference>
<dbReference type="InParanoid" id="A0A1Z5R2W2"/>
<dbReference type="AlphaFoldDB" id="A0A1Z5R2W2"/>
<evidence type="ECO:0000313" key="2">
    <source>
        <dbReference type="Proteomes" id="UP000000768"/>
    </source>
</evidence>
<sequence length="82" mass="9793">MEYQPMIFELDLVVVDCKPFIFFEWMVMTICNLKATFWIKQWSLLSKEEEGRMLKEGCKHLEGMVVQLFSSSVWKNLRRIGV</sequence>
<reference evidence="2" key="2">
    <citation type="journal article" date="2018" name="Plant J.">
        <title>The Sorghum bicolor reference genome: improved assembly, gene annotations, a transcriptome atlas, and signatures of genome organization.</title>
        <authorList>
            <person name="McCormick R.F."/>
            <person name="Truong S.K."/>
            <person name="Sreedasyam A."/>
            <person name="Jenkins J."/>
            <person name="Shu S."/>
            <person name="Sims D."/>
            <person name="Kennedy M."/>
            <person name="Amirebrahimi M."/>
            <person name="Weers B.D."/>
            <person name="McKinley B."/>
            <person name="Mattison A."/>
            <person name="Morishige D.T."/>
            <person name="Grimwood J."/>
            <person name="Schmutz J."/>
            <person name="Mullet J.E."/>
        </authorList>
    </citation>
    <scope>NUCLEOTIDE SEQUENCE [LARGE SCALE GENOMIC DNA]</scope>
    <source>
        <strain evidence="2">cv. BTx623</strain>
    </source>
</reference>
<name>A0A1Z5R2W2_SORBI</name>
<accession>A0A1Z5R2W2</accession>
<evidence type="ECO:0000313" key="1">
    <source>
        <dbReference type="EMBL" id="OQU78114.1"/>
    </source>
</evidence>
<reference evidence="1 2" key="1">
    <citation type="journal article" date="2009" name="Nature">
        <title>The Sorghum bicolor genome and the diversification of grasses.</title>
        <authorList>
            <person name="Paterson A.H."/>
            <person name="Bowers J.E."/>
            <person name="Bruggmann R."/>
            <person name="Dubchak I."/>
            <person name="Grimwood J."/>
            <person name="Gundlach H."/>
            <person name="Haberer G."/>
            <person name="Hellsten U."/>
            <person name="Mitros T."/>
            <person name="Poliakov A."/>
            <person name="Schmutz J."/>
            <person name="Spannagl M."/>
            <person name="Tang H."/>
            <person name="Wang X."/>
            <person name="Wicker T."/>
            <person name="Bharti A.K."/>
            <person name="Chapman J."/>
            <person name="Feltus F.A."/>
            <person name="Gowik U."/>
            <person name="Grigoriev I.V."/>
            <person name="Lyons E."/>
            <person name="Maher C.A."/>
            <person name="Martis M."/>
            <person name="Narechania A."/>
            <person name="Otillar R.P."/>
            <person name="Penning B.W."/>
            <person name="Salamov A.A."/>
            <person name="Wang Y."/>
            <person name="Zhang L."/>
            <person name="Carpita N.C."/>
            <person name="Freeling M."/>
            <person name="Gingle A.R."/>
            <person name="Hash C.T."/>
            <person name="Keller B."/>
            <person name="Klein P."/>
            <person name="Kresovich S."/>
            <person name="McCann M.C."/>
            <person name="Ming R."/>
            <person name="Peterson D.G."/>
            <person name="Mehboob-ur-Rahman"/>
            <person name="Ware D."/>
            <person name="Westhoff P."/>
            <person name="Mayer K.F."/>
            <person name="Messing J."/>
            <person name="Rokhsar D.S."/>
        </authorList>
    </citation>
    <scope>NUCLEOTIDE SEQUENCE [LARGE SCALE GENOMIC DNA]</scope>
    <source>
        <strain evidence="2">cv. BTx623</strain>
    </source>
</reference>
<organism evidence="1 2">
    <name type="scientific">Sorghum bicolor</name>
    <name type="common">Sorghum</name>
    <name type="synonym">Sorghum vulgare</name>
    <dbReference type="NCBI Taxonomy" id="4558"/>
    <lineage>
        <taxon>Eukaryota</taxon>
        <taxon>Viridiplantae</taxon>
        <taxon>Streptophyta</taxon>
        <taxon>Embryophyta</taxon>
        <taxon>Tracheophyta</taxon>
        <taxon>Spermatophyta</taxon>
        <taxon>Magnoliopsida</taxon>
        <taxon>Liliopsida</taxon>
        <taxon>Poales</taxon>
        <taxon>Poaceae</taxon>
        <taxon>PACMAD clade</taxon>
        <taxon>Panicoideae</taxon>
        <taxon>Andropogonodae</taxon>
        <taxon>Andropogoneae</taxon>
        <taxon>Sorghinae</taxon>
        <taxon>Sorghum</taxon>
    </lineage>
</organism>
<keyword evidence="2" id="KW-1185">Reference proteome</keyword>
<gene>
    <name evidence="1" type="ORF">SORBI_3009G157050</name>
</gene>
<dbReference type="EMBL" id="CM000768">
    <property type="protein sequence ID" value="OQU78114.1"/>
    <property type="molecule type" value="Genomic_DNA"/>
</dbReference>
<protein>
    <submittedName>
        <fullName evidence="1">Uncharacterized protein</fullName>
    </submittedName>
</protein>
<proteinExistence type="predicted"/>
<dbReference type="Proteomes" id="UP000000768">
    <property type="component" value="Chromosome 9"/>
</dbReference>